<evidence type="ECO:0000256" key="3">
    <source>
        <dbReference type="ARBA" id="ARBA00022448"/>
    </source>
</evidence>
<dbReference type="GO" id="GO:0015562">
    <property type="term" value="F:efflux transmembrane transporter activity"/>
    <property type="evidence" value="ECO:0007669"/>
    <property type="project" value="InterPro"/>
</dbReference>
<accession>A0A484ALG1</accession>
<keyword evidence="4" id="KW-0762">Sugar transport</keyword>
<dbReference type="InterPro" id="IPR003423">
    <property type="entry name" value="OMP_efflux"/>
</dbReference>
<gene>
    <name evidence="8" type="ORF">ETH64_03180</name>
</gene>
<dbReference type="FunFam" id="3.40.50.300:FF:000042">
    <property type="entry name" value="Maltose/maltodextrin ABC transporter, ATP-binding protein"/>
    <property type="match status" value="1"/>
</dbReference>
<dbReference type="SMART" id="SM00382">
    <property type="entry name" value="AAA"/>
    <property type="match status" value="1"/>
</dbReference>
<dbReference type="AlphaFoldDB" id="A0A484ALG1"/>
<evidence type="ECO:0000256" key="2">
    <source>
        <dbReference type="ARBA" id="ARBA00007613"/>
    </source>
</evidence>
<dbReference type="InterPro" id="IPR047641">
    <property type="entry name" value="ABC_transpr_MalK/UgpC-like"/>
</dbReference>
<dbReference type="PROSITE" id="PS00211">
    <property type="entry name" value="ABC_TRANSPORTER_1"/>
    <property type="match status" value="1"/>
</dbReference>
<dbReference type="SUPFAM" id="SSF56954">
    <property type="entry name" value="Outer membrane efflux proteins (OEP)"/>
    <property type="match status" value="1"/>
</dbReference>
<feature type="domain" description="ABC transporter" evidence="7">
    <location>
        <begin position="4"/>
        <end position="240"/>
    </location>
</feature>
<dbReference type="CDD" id="cd03301">
    <property type="entry name" value="ABC_MalK_N"/>
    <property type="match status" value="1"/>
</dbReference>
<sequence length="449" mass="49749">MAEVIFNKLEKVYSNGFKAVHGIDLKIADGEFMVIVGPSGCAKSTTLRMLAGLETISGGEVRIGDKIVNNLAPKSRGIAMVFQNYALYPHMTVRENLAFGLKLSKLPKAQIDRQVEEAAKILELEELLDRLPRQLSGGQAQRVAVGRAIVKKPDVFLFDEPLSNLDAKLRASMRIRISDLHKQLKKSGKPATTVYVTHDQTEAMTMGDRICVMKLGHIMQVDTPDNLYHQPKNMFVAGFIGAPEMNIRPSQLVEHGGRLHLTLGDQRLPLNDRLQSKVETHKNQVDAAKAAFYPHFDIKAFWGYNALSVGDLFKSSFQQINLLPGLYLPIFDGGRLNANLQSVRTASNILIKQYNQAVLDAVRDVAISSSQLNDLNQQRALQQLKVTAAQTTTDSARAHYQRGLLSRYAAEEARRAVLAQQLLLLDIEAQRLSTDITLIKALGGGYRGQ</sequence>
<keyword evidence="6 8" id="KW-0067">ATP-binding</keyword>
<dbReference type="GO" id="GO:0055052">
    <property type="term" value="C:ATP-binding cassette (ABC) transporter complex, substrate-binding subunit-containing"/>
    <property type="evidence" value="ECO:0007669"/>
    <property type="project" value="TreeGrafter"/>
</dbReference>
<comment type="similarity">
    <text evidence="2">Belongs to the outer membrane factor (OMF) (TC 1.B.17) family.</text>
</comment>
<keyword evidence="5" id="KW-0547">Nucleotide-binding</keyword>
<dbReference type="Gene3D" id="3.40.50.300">
    <property type="entry name" value="P-loop containing nucleotide triphosphate hydrolases"/>
    <property type="match status" value="1"/>
</dbReference>
<evidence type="ECO:0000259" key="7">
    <source>
        <dbReference type="PROSITE" id="PS50893"/>
    </source>
</evidence>
<evidence type="ECO:0000256" key="6">
    <source>
        <dbReference type="ARBA" id="ARBA00022840"/>
    </source>
</evidence>
<dbReference type="InterPro" id="IPR003593">
    <property type="entry name" value="AAA+_ATPase"/>
</dbReference>
<comment type="subcellular location">
    <subcellularLocation>
        <location evidence="1">Cell outer membrane</location>
    </subcellularLocation>
</comment>
<dbReference type="GO" id="GO:0005524">
    <property type="term" value="F:ATP binding"/>
    <property type="evidence" value="ECO:0007669"/>
    <property type="project" value="UniProtKB-KW"/>
</dbReference>
<evidence type="ECO:0000256" key="5">
    <source>
        <dbReference type="ARBA" id="ARBA00022741"/>
    </source>
</evidence>
<dbReference type="EMBL" id="SDDU01000002">
    <property type="protein sequence ID" value="TCZ72087.1"/>
    <property type="molecule type" value="Genomic_DNA"/>
</dbReference>
<protein>
    <submittedName>
        <fullName evidence="8">ATP-binding cassette domain-containing protein</fullName>
    </submittedName>
</protein>
<reference evidence="8" key="1">
    <citation type="submission" date="2019-01" db="EMBL/GenBank/DDBJ databases">
        <authorList>
            <person name="Lista F."/>
            <person name="Anselmo A."/>
        </authorList>
    </citation>
    <scope>NUCLEOTIDE SEQUENCE</scope>
    <source>
        <strain evidence="8">1R</strain>
    </source>
</reference>
<dbReference type="InterPro" id="IPR027417">
    <property type="entry name" value="P-loop_NTPase"/>
</dbReference>
<dbReference type="GO" id="GO:0016887">
    <property type="term" value="F:ATP hydrolysis activity"/>
    <property type="evidence" value="ECO:0007669"/>
    <property type="project" value="InterPro"/>
</dbReference>
<dbReference type="InterPro" id="IPR017871">
    <property type="entry name" value="ABC_transporter-like_CS"/>
</dbReference>
<comment type="caution">
    <text evidence="8">The sequence shown here is derived from an EMBL/GenBank/DDBJ whole genome shotgun (WGS) entry which is preliminary data.</text>
</comment>
<dbReference type="Pfam" id="PF00005">
    <property type="entry name" value="ABC_tran"/>
    <property type="match status" value="1"/>
</dbReference>
<dbReference type="Pfam" id="PF02321">
    <property type="entry name" value="OEP"/>
    <property type="match status" value="1"/>
</dbReference>
<dbReference type="InterPro" id="IPR015855">
    <property type="entry name" value="ABC_transpr_MalK-like"/>
</dbReference>
<dbReference type="PANTHER" id="PTHR43875">
    <property type="entry name" value="MALTODEXTRIN IMPORT ATP-BINDING PROTEIN MSMX"/>
    <property type="match status" value="1"/>
</dbReference>
<dbReference type="Gene3D" id="2.20.200.10">
    <property type="entry name" value="Outer membrane efflux proteins (OEP)"/>
    <property type="match status" value="1"/>
</dbReference>
<keyword evidence="3" id="KW-0813">Transport</keyword>
<dbReference type="PANTHER" id="PTHR43875:SF3">
    <property type="entry name" value="MALTOSE_MALTODEXTRIN IMPORT ATP-BINDING PROTEIN MALK"/>
    <property type="match status" value="1"/>
</dbReference>
<dbReference type="GO" id="GO:1990060">
    <property type="term" value="C:maltose transport complex"/>
    <property type="evidence" value="ECO:0007669"/>
    <property type="project" value="TreeGrafter"/>
</dbReference>
<dbReference type="Gene3D" id="1.20.1600.10">
    <property type="entry name" value="Outer membrane efflux proteins (OEP)"/>
    <property type="match status" value="1"/>
</dbReference>
<evidence type="ECO:0000256" key="4">
    <source>
        <dbReference type="ARBA" id="ARBA00022597"/>
    </source>
</evidence>
<evidence type="ECO:0000256" key="1">
    <source>
        <dbReference type="ARBA" id="ARBA00004442"/>
    </source>
</evidence>
<dbReference type="GO" id="GO:0009279">
    <property type="term" value="C:cell outer membrane"/>
    <property type="evidence" value="ECO:0007669"/>
    <property type="project" value="UniProtKB-SubCell"/>
</dbReference>
<evidence type="ECO:0000313" key="8">
    <source>
        <dbReference type="EMBL" id="TCZ72087.1"/>
    </source>
</evidence>
<name>A0A484ALG1_KLEPN</name>
<dbReference type="SUPFAM" id="SSF52540">
    <property type="entry name" value="P-loop containing nucleoside triphosphate hydrolases"/>
    <property type="match status" value="1"/>
</dbReference>
<proteinExistence type="inferred from homology"/>
<dbReference type="PROSITE" id="PS50893">
    <property type="entry name" value="ABC_TRANSPORTER_2"/>
    <property type="match status" value="1"/>
</dbReference>
<dbReference type="InterPro" id="IPR003439">
    <property type="entry name" value="ABC_transporter-like_ATP-bd"/>
</dbReference>
<dbReference type="GO" id="GO:0015423">
    <property type="term" value="F:ABC-type maltose transporter activity"/>
    <property type="evidence" value="ECO:0007669"/>
    <property type="project" value="TreeGrafter"/>
</dbReference>
<organism evidence="8">
    <name type="scientific">Klebsiella pneumoniae</name>
    <dbReference type="NCBI Taxonomy" id="573"/>
    <lineage>
        <taxon>Bacteria</taxon>
        <taxon>Pseudomonadati</taxon>
        <taxon>Pseudomonadota</taxon>
        <taxon>Gammaproteobacteria</taxon>
        <taxon>Enterobacterales</taxon>
        <taxon>Enterobacteriaceae</taxon>
        <taxon>Klebsiella/Raoultella group</taxon>
        <taxon>Klebsiella</taxon>
        <taxon>Klebsiella pneumoniae complex</taxon>
    </lineage>
</organism>